<dbReference type="CDD" id="cd01837">
    <property type="entry name" value="SGNH_plant_lipase_like"/>
    <property type="match status" value="1"/>
</dbReference>
<keyword evidence="4" id="KW-0325">Glycoprotein</keyword>
<dbReference type="EMBL" id="KZ501978">
    <property type="protein sequence ID" value="PKU85265.1"/>
    <property type="molecule type" value="Genomic_DNA"/>
</dbReference>
<evidence type="ECO:0000313" key="6">
    <source>
        <dbReference type="EMBL" id="PKU85265.1"/>
    </source>
</evidence>
<keyword evidence="2 5" id="KW-0732">Signal</keyword>
<evidence type="ECO:0000313" key="7">
    <source>
        <dbReference type="Proteomes" id="UP000233837"/>
    </source>
</evidence>
<keyword evidence="7" id="KW-1185">Reference proteome</keyword>
<dbReference type="InterPro" id="IPR001087">
    <property type="entry name" value="GDSL"/>
</dbReference>
<organism evidence="6 7">
    <name type="scientific">Dendrobium catenatum</name>
    <dbReference type="NCBI Taxonomy" id="906689"/>
    <lineage>
        <taxon>Eukaryota</taxon>
        <taxon>Viridiplantae</taxon>
        <taxon>Streptophyta</taxon>
        <taxon>Embryophyta</taxon>
        <taxon>Tracheophyta</taxon>
        <taxon>Spermatophyta</taxon>
        <taxon>Magnoliopsida</taxon>
        <taxon>Liliopsida</taxon>
        <taxon>Asparagales</taxon>
        <taxon>Orchidaceae</taxon>
        <taxon>Epidendroideae</taxon>
        <taxon>Malaxideae</taxon>
        <taxon>Dendrobiinae</taxon>
        <taxon>Dendrobium</taxon>
    </lineage>
</organism>
<sequence length="394" mass="43192">MTSPPFRFHWSPTDTFHSSMASSTLLPLILVFLHGLRGGDGCFTAIFSFGDSIADTGNLLISEHGNIQSARPPYGQTFFNRPTGRYSDGRLIIDFIAEALGFSFMPPFLEGPGDGGFRRGVNFAVAGATALDVHFYRERGMDVIRTNLSLQTQFGWFKELLPSICSTDSDCRNLLATSLVLAGEIGGNDFAYAFGQGKSLSELKSYVPIVNHAIGVLINDLIELGAKTLLVPGNFPIGCLPIYLIMFEHSEDHDLSTGCIKWLNDFAQYQNKHLQLELDRLRALHPYATIIYADYYNPIMNIISNQNKNSTGKVTLAACCGGGGPYNFGNRVQCGDASASVCDDPSLYISWDGVHLTEAAYRFIAEGLLEGPFADPPIKEVCYKRSPDHKVDDA</sequence>
<dbReference type="Gene3D" id="3.40.50.1110">
    <property type="entry name" value="SGNH hydrolase"/>
    <property type="match status" value="1"/>
</dbReference>
<dbReference type="PANTHER" id="PTHR22835">
    <property type="entry name" value="ZINC FINGER FYVE DOMAIN CONTAINING PROTEIN"/>
    <property type="match status" value="1"/>
</dbReference>
<dbReference type="InterPro" id="IPR035669">
    <property type="entry name" value="SGNH_plant_lipase-like"/>
</dbReference>
<dbReference type="Pfam" id="PF00657">
    <property type="entry name" value="Lipase_GDSL"/>
    <property type="match status" value="1"/>
</dbReference>
<gene>
    <name evidence="6" type="ORF">MA16_Dca010424</name>
</gene>
<dbReference type="GO" id="GO:0016788">
    <property type="term" value="F:hydrolase activity, acting on ester bonds"/>
    <property type="evidence" value="ECO:0007669"/>
    <property type="project" value="InterPro"/>
</dbReference>
<evidence type="ECO:0000256" key="2">
    <source>
        <dbReference type="ARBA" id="ARBA00022729"/>
    </source>
</evidence>
<accession>A0A2I0XBI7</accession>
<reference evidence="6 7" key="1">
    <citation type="journal article" date="2016" name="Sci. Rep.">
        <title>The Dendrobium catenatum Lindl. genome sequence provides insights into polysaccharide synthase, floral development and adaptive evolution.</title>
        <authorList>
            <person name="Zhang G.Q."/>
            <person name="Xu Q."/>
            <person name="Bian C."/>
            <person name="Tsai W.C."/>
            <person name="Yeh C.M."/>
            <person name="Liu K.W."/>
            <person name="Yoshida K."/>
            <person name="Zhang L.S."/>
            <person name="Chang S.B."/>
            <person name="Chen F."/>
            <person name="Shi Y."/>
            <person name="Su Y.Y."/>
            <person name="Zhang Y.Q."/>
            <person name="Chen L.J."/>
            <person name="Yin Y."/>
            <person name="Lin M."/>
            <person name="Huang H."/>
            <person name="Deng H."/>
            <person name="Wang Z.W."/>
            <person name="Zhu S.L."/>
            <person name="Zhao X."/>
            <person name="Deng C."/>
            <person name="Niu S.C."/>
            <person name="Huang J."/>
            <person name="Wang M."/>
            <person name="Liu G.H."/>
            <person name="Yang H.J."/>
            <person name="Xiao X.J."/>
            <person name="Hsiao Y.Y."/>
            <person name="Wu W.L."/>
            <person name="Chen Y.Y."/>
            <person name="Mitsuda N."/>
            <person name="Ohme-Takagi M."/>
            <person name="Luo Y.B."/>
            <person name="Van de Peer Y."/>
            <person name="Liu Z.J."/>
        </authorList>
    </citation>
    <scope>NUCLEOTIDE SEQUENCE [LARGE SCALE GENOMIC DNA]</scope>
    <source>
        <tissue evidence="6">The whole plant</tissue>
    </source>
</reference>
<proteinExistence type="inferred from homology"/>
<keyword evidence="3" id="KW-0378">Hydrolase</keyword>
<reference evidence="6 7" key="2">
    <citation type="journal article" date="2017" name="Nature">
        <title>The Apostasia genome and the evolution of orchids.</title>
        <authorList>
            <person name="Zhang G.Q."/>
            <person name="Liu K.W."/>
            <person name="Li Z."/>
            <person name="Lohaus R."/>
            <person name="Hsiao Y.Y."/>
            <person name="Niu S.C."/>
            <person name="Wang J.Y."/>
            <person name="Lin Y.C."/>
            <person name="Xu Q."/>
            <person name="Chen L.J."/>
            <person name="Yoshida K."/>
            <person name="Fujiwara S."/>
            <person name="Wang Z.W."/>
            <person name="Zhang Y.Q."/>
            <person name="Mitsuda N."/>
            <person name="Wang M."/>
            <person name="Liu G.H."/>
            <person name="Pecoraro L."/>
            <person name="Huang H.X."/>
            <person name="Xiao X.J."/>
            <person name="Lin M."/>
            <person name="Wu X.Y."/>
            <person name="Wu W.L."/>
            <person name="Chen Y.Y."/>
            <person name="Chang S.B."/>
            <person name="Sakamoto S."/>
            <person name="Ohme-Takagi M."/>
            <person name="Yagi M."/>
            <person name="Zeng S.J."/>
            <person name="Shen C.Y."/>
            <person name="Yeh C.M."/>
            <person name="Luo Y.B."/>
            <person name="Tsai W.C."/>
            <person name="Van de Peer Y."/>
            <person name="Liu Z.J."/>
        </authorList>
    </citation>
    <scope>NUCLEOTIDE SEQUENCE [LARGE SCALE GENOMIC DNA]</scope>
    <source>
        <tissue evidence="6">The whole plant</tissue>
    </source>
</reference>
<dbReference type="OrthoDB" id="1600564at2759"/>
<evidence type="ECO:0000256" key="1">
    <source>
        <dbReference type="ARBA" id="ARBA00008668"/>
    </source>
</evidence>
<name>A0A2I0XBI7_9ASPA</name>
<dbReference type="InterPro" id="IPR036514">
    <property type="entry name" value="SGNH_hydro_sf"/>
</dbReference>
<dbReference type="Proteomes" id="UP000233837">
    <property type="component" value="Unassembled WGS sequence"/>
</dbReference>
<protein>
    <submittedName>
        <fullName evidence="6">GDSL esterase/lipase</fullName>
    </submittedName>
</protein>
<evidence type="ECO:0000256" key="3">
    <source>
        <dbReference type="ARBA" id="ARBA00022801"/>
    </source>
</evidence>
<feature type="signal peptide" evidence="5">
    <location>
        <begin position="1"/>
        <end position="41"/>
    </location>
</feature>
<dbReference type="AlphaFoldDB" id="A0A2I0XBI7"/>
<evidence type="ECO:0000256" key="5">
    <source>
        <dbReference type="SAM" id="SignalP"/>
    </source>
</evidence>
<dbReference type="SUPFAM" id="SSF52266">
    <property type="entry name" value="SGNH hydrolase"/>
    <property type="match status" value="1"/>
</dbReference>
<comment type="similarity">
    <text evidence="1">Belongs to the 'GDSL' lipolytic enzyme family.</text>
</comment>
<feature type="chain" id="PRO_5014172341" evidence="5">
    <location>
        <begin position="42"/>
        <end position="394"/>
    </location>
</feature>
<dbReference type="PANTHER" id="PTHR22835:SF663">
    <property type="entry name" value="LIPASE-LIKE"/>
    <property type="match status" value="1"/>
</dbReference>
<evidence type="ECO:0000256" key="4">
    <source>
        <dbReference type="ARBA" id="ARBA00023180"/>
    </source>
</evidence>